<reference evidence="2" key="1">
    <citation type="submission" date="2022-11" db="UniProtKB">
        <authorList>
            <consortium name="WormBaseParasite"/>
        </authorList>
    </citation>
    <scope>IDENTIFICATION</scope>
</reference>
<organism evidence="1 2">
    <name type="scientific">Panagrolaimus sp. ES5</name>
    <dbReference type="NCBI Taxonomy" id="591445"/>
    <lineage>
        <taxon>Eukaryota</taxon>
        <taxon>Metazoa</taxon>
        <taxon>Ecdysozoa</taxon>
        <taxon>Nematoda</taxon>
        <taxon>Chromadorea</taxon>
        <taxon>Rhabditida</taxon>
        <taxon>Tylenchina</taxon>
        <taxon>Panagrolaimomorpha</taxon>
        <taxon>Panagrolaimoidea</taxon>
        <taxon>Panagrolaimidae</taxon>
        <taxon>Panagrolaimus</taxon>
    </lineage>
</organism>
<name>A0AC34FCL6_9BILA</name>
<proteinExistence type="predicted"/>
<accession>A0AC34FCL6</accession>
<dbReference type="WBParaSite" id="ES5_v2.g14946.t1">
    <property type="protein sequence ID" value="ES5_v2.g14946.t1"/>
    <property type="gene ID" value="ES5_v2.g14946"/>
</dbReference>
<evidence type="ECO:0000313" key="2">
    <source>
        <dbReference type="WBParaSite" id="ES5_v2.g14946.t1"/>
    </source>
</evidence>
<evidence type="ECO:0000313" key="1">
    <source>
        <dbReference type="Proteomes" id="UP000887579"/>
    </source>
</evidence>
<dbReference type="Proteomes" id="UP000887579">
    <property type="component" value="Unplaced"/>
</dbReference>
<protein>
    <submittedName>
        <fullName evidence="2">WH2 domain-containing protein</fullName>
    </submittedName>
</protein>
<sequence>MLDKSSKNQPLNLFDIHRNFDKNEFKKSKSVNNSTLSLHIAAYENYIEASNHGVNIAKKWKNAKQFFNSSKSIFQNCFEFPRQQENDKVAQPEIMQFKASQRLFNPNESFSTNNQQYQFNNAVQAQVTGEIQRSQFPRSLGYAMPPPPPPAPPPPPGLLIAPKSTNERSKLMNDIQKGARLKKTVTNDRSAPIVPGSKPSADNHSGIKLAQPGNSSTSSSGSAPAGLGGLFANGLPKKPSDNKNKKFPAPEMKPGPPPVSAIKLATTSVPPPKPLNSLSVKQDGNTTHFPSSINSAPQTTNSVPPPPPPMPQTKQKAPPPEAPPATAKPNQTQKFSTIRPQPPANKPQQLRRTGSTEETPTAHVTRPVARPAAPPPPPPSRPPVRATPSLGEDNEPPPPPPPPRHTSVASNTSSTPNLVRQSPNIPSAGLSRPTQPSNQKNSSSSLSSAFNTSHQSINSGGNGMIKTFEERFHFLSINELPPPEAFKGFPKTYDHPRTAAN</sequence>